<evidence type="ECO:0000313" key="2">
    <source>
        <dbReference type="Proteomes" id="UP001225356"/>
    </source>
</evidence>
<accession>A0ABT9QRM0</accession>
<organism evidence="1 2">
    <name type="scientific">Streptosporangium lutulentum</name>
    <dbReference type="NCBI Taxonomy" id="1461250"/>
    <lineage>
        <taxon>Bacteria</taxon>
        <taxon>Bacillati</taxon>
        <taxon>Actinomycetota</taxon>
        <taxon>Actinomycetes</taxon>
        <taxon>Streptosporangiales</taxon>
        <taxon>Streptosporangiaceae</taxon>
        <taxon>Streptosporangium</taxon>
    </lineage>
</organism>
<dbReference type="Pfam" id="PF02575">
    <property type="entry name" value="YbaB_DNA_bd"/>
    <property type="match status" value="1"/>
</dbReference>
<dbReference type="SUPFAM" id="SSF82607">
    <property type="entry name" value="YbaB-like"/>
    <property type="match status" value="1"/>
</dbReference>
<dbReference type="EMBL" id="JAUSQU010000001">
    <property type="protein sequence ID" value="MDP9849390.1"/>
    <property type="molecule type" value="Genomic_DNA"/>
</dbReference>
<dbReference type="InterPro" id="IPR036894">
    <property type="entry name" value="YbaB-like_sf"/>
</dbReference>
<evidence type="ECO:0000313" key="1">
    <source>
        <dbReference type="EMBL" id="MDP9849390.1"/>
    </source>
</evidence>
<name>A0ABT9QRM0_9ACTN</name>
<sequence length="147" mass="16121">MDGFGDFANIDIDKLLNGADGQFARMEELQKSMAVLVGRAEDEAGLVKAAYGSEGLSELELHPKALRLSAGELAETIKAVVHDATQDLQTQISKTMGEVFGEEDNPMKYLDDPDAALNQIKDAEAAYNRTFEDVMGELDRIRRSLDL</sequence>
<protein>
    <submittedName>
        <fullName evidence="1">DNA-binding protein YbaB</fullName>
    </submittedName>
</protein>
<dbReference type="Proteomes" id="UP001225356">
    <property type="component" value="Unassembled WGS sequence"/>
</dbReference>
<dbReference type="InterPro" id="IPR004401">
    <property type="entry name" value="YbaB/EbfC"/>
</dbReference>
<proteinExistence type="predicted"/>
<comment type="caution">
    <text evidence="1">The sequence shown here is derived from an EMBL/GenBank/DDBJ whole genome shotgun (WGS) entry which is preliminary data.</text>
</comment>
<dbReference type="GO" id="GO:0003677">
    <property type="term" value="F:DNA binding"/>
    <property type="evidence" value="ECO:0007669"/>
    <property type="project" value="UniProtKB-KW"/>
</dbReference>
<reference evidence="1 2" key="1">
    <citation type="submission" date="2023-07" db="EMBL/GenBank/DDBJ databases">
        <title>Sequencing the genomes of 1000 actinobacteria strains.</title>
        <authorList>
            <person name="Klenk H.-P."/>
        </authorList>
    </citation>
    <scope>NUCLEOTIDE SEQUENCE [LARGE SCALE GENOMIC DNA]</scope>
    <source>
        <strain evidence="1 2">DSM 46740</strain>
    </source>
</reference>
<keyword evidence="1" id="KW-0238">DNA-binding</keyword>
<dbReference type="Gene3D" id="3.30.1310.10">
    <property type="entry name" value="Nucleoid-associated protein YbaB-like domain"/>
    <property type="match status" value="1"/>
</dbReference>
<keyword evidence="2" id="KW-1185">Reference proteome</keyword>
<gene>
    <name evidence="1" type="ORF">J2853_008601</name>
</gene>
<dbReference type="RefSeq" id="WP_307567216.1">
    <property type="nucleotide sequence ID" value="NZ_JAUSQU010000001.1"/>
</dbReference>